<organism evidence="10 11">
    <name type="scientific">Rhizobium grahamii</name>
    <dbReference type="NCBI Taxonomy" id="1120045"/>
    <lineage>
        <taxon>Bacteria</taxon>
        <taxon>Pseudomonadati</taxon>
        <taxon>Pseudomonadota</taxon>
        <taxon>Alphaproteobacteria</taxon>
        <taxon>Hyphomicrobiales</taxon>
        <taxon>Rhizobiaceae</taxon>
        <taxon>Rhizobium/Agrobacterium group</taxon>
        <taxon>Rhizobium</taxon>
    </lineage>
</organism>
<keyword evidence="11" id="KW-1185">Reference proteome</keyword>
<protein>
    <submittedName>
        <fullName evidence="10">Efflux RND transporter periplasmic adaptor subunit</fullName>
    </submittedName>
</protein>
<feature type="domain" description="Multidrug resistance protein MdtA-like beta-barrel" evidence="8">
    <location>
        <begin position="221"/>
        <end position="301"/>
    </location>
</feature>
<accession>A0A5Q0CHB8</accession>
<feature type="domain" description="Multidrug resistance protein MdtA-like alpha-helical hairpin" evidence="6">
    <location>
        <begin position="116"/>
        <end position="184"/>
    </location>
</feature>
<evidence type="ECO:0000256" key="2">
    <source>
        <dbReference type="ARBA" id="ARBA00009477"/>
    </source>
</evidence>
<dbReference type="Pfam" id="PF25876">
    <property type="entry name" value="HH_MFP_RND"/>
    <property type="match status" value="1"/>
</dbReference>
<dbReference type="InterPro" id="IPR058625">
    <property type="entry name" value="MdtA-like_BSH"/>
</dbReference>
<dbReference type="GO" id="GO:1990281">
    <property type="term" value="C:efflux pump complex"/>
    <property type="evidence" value="ECO:0007669"/>
    <property type="project" value="TreeGrafter"/>
</dbReference>
<dbReference type="Pfam" id="PF25917">
    <property type="entry name" value="BSH_RND"/>
    <property type="match status" value="1"/>
</dbReference>
<evidence type="ECO:0000259" key="6">
    <source>
        <dbReference type="Pfam" id="PF25876"/>
    </source>
</evidence>
<dbReference type="KEGG" id="rgr:FZ934_25700"/>
<keyword evidence="3" id="KW-1003">Cell membrane</keyword>
<dbReference type="Pfam" id="PF25989">
    <property type="entry name" value="YknX_C"/>
    <property type="match status" value="1"/>
</dbReference>
<dbReference type="OrthoDB" id="9783047at2"/>
<dbReference type="Gene3D" id="2.40.50.100">
    <property type="match status" value="1"/>
</dbReference>
<reference evidence="10 11" key="1">
    <citation type="submission" date="2019-08" db="EMBL/GenBank/DDBJ databases">
        <title>Prosopis cineraria nodule microbiome.</title>
        <authorList>
            <person name="Ali R."/>
            <person name="Chaluvadi S.R."/>
            <person name="Wang X."/>
        </authorList>
    </citation>
    <scope>NUCLEOTIDE SEQUENCE [LARGE SCALE GENOMIC DNA]</scope>
    <source>
        <strain evidence="10 11">BG7</strain>
        <plasmid evidence="10 11">unnamed</plasmid>
    </source>
</reference>
<dbReference type="SUPFAM" id="SSF111369">
    <property type="entry name" value="HlyD-like secretion proteins"/>
    <property type="match status" value="1"/>
</dbReference>
<dbReference type="Gene3D" id="2.40.420.20">
    <property type="match status" value="1"/>
</dbReference>
<evidence type="ECO:0000256" key="5">
    <source>
        <dbReference type="ARBA" id="ARBA00023136"/>
    </source>
</evidence>
<dbReference type="NCBIfam" id="TIGR01730">
    <property type="entry name" value="RND_mfp"/>
    <property type="match status" value="1"/>
</dbReference>
<dbReference type="PANTHER" id="PTHR30469:SF12">
    <property type="entry name" value="MULTIDRUG RESISTANCE PROTEIN MDTA"/>
    <property type="match status" value="1"/>
</dbReference>
<keyword evidence="4" id="KW-0997">Cell inner membrane</keyword>
<name>A0A5Q0CHB8_9HYPH</name>
<dbReference type="FunFam" id="2.40.420.20:FF:000001">
    <property type="entry name" value="Efflux RND transporter periplasmic adaptor subunit"/>
    <property type="match status" value="1"/>
</dbReference>
<evidence type="ECO:0000259" key="7">
    <source>
        <dbReference type="Pfam" id="PF25917"/>
    </source>
</evidence>
<dbReference type="PANTHER" id="PTHR30469">
    <property type="entry name" value="MULTIDRUG RESISTANCE PROTEIN MDTA"/>
    <property type="match status" value="1"/>
</dbReference>
<dbReference type="Pfam" id="PF25944">
    <property type="entry name" value="Beta-barrel_RND"/>
    <property type="match status" value="1"/>
</dbReference>
<dbReference type="InterPro" id="IPR058626">
    <property type="entry name" value="MdtA-like_b-barrel"/>
</dbReference>
<dbReference type="Gene3D" id="1.10.287.470">
    <property type="entry name" value="Helix hairpin bin"/>
    <property type="match status" value="1"/>
</dbReference>
<sequence length="391" mass="41386">MLTAPRIVFRHSLIKAATTLLICGAPACGFIAEPSIAADSAAAGPATVPVQVASPVIDDVPIYLDGLGAVQAFNTVTVKSRVDGELQSVNFIEGQYVKKGDLLAVIDPRPYQAAIDQAVAKIQQDEADLANARFLLGKDQKLSEQGITTQETLEAQESQVNQLVAQLAQDKAAKAAADISLSYTQITSPIDGRTGIRLIDAGNQIQTTDAGGIVVVTEMQPISVISTLREDDLPSVQQAQKQGSVEVEALSSDKSTKLATGHLSLIDNEIDQSSGTIRIKSEFQNPDNALWPGQFVTLRLRDRTLSGALTVPSSALQRGEDGFYVYVVNPDSTVSVRQVSPGPIEDGKAAITTGLAASDKVVTQGQYRLQEGTKVSFTPIQSSTISASKVN</sequence>
<dbReference type="AlphaFoldDB" id="A0A5Q0CHB8"/>
<gene>
    <name evidence="10" type="ORF">FZ934_25700</name>
</gene>
<evidence type="ECO:0000313" key="10">
    <source>
        <dbReference type="EMBL" id="QFY63631.1"/>
    </source>
</evidence>
<keyword evidence="10" id="KW-0614">Plasmid</keyword>
<evidence type="ECO:0000256" key="1">
    <source>
        <dbReference type="ARBA" id="ARBA00004236"/>
    </source>
</evidence>
<evidence type="ECO:0000259" key="9">
    <source>
        <dbReference type="Pfam" id="PF25989"/>
    </source>
</evidence>
<evidence type="ECO:0000259" key="8">
    <source>
        <dbReference type="Pfam" id="PF25944"/>
    </source>
</evidence>
<comment type="subcellular location">
    <subcellularLocation>
        <location evidence="1">Cell membrane</location>
    </subcellularLocation>
</comment>
<comment type="similarity">
    <text evidence="2">Belongs to the membrane fusion protein (MFP) (TC 8.A.1) family.</text>
</comment>
<feature type="domain" description="Multidrug resistance protein MdtA-like barrel-sandwich hybrid" evidence="7">
    <location>
        <begin position="74"/>
        <end position="217"/>
    </location>
</feature>
<evidence type="ECO:0000256" key="3">
    <source>
        <dbReference type="ARBA" id="ARBA00022475"/>
    </source>
</evidence>
<dbReference type="InterPro" id="IPR058637">
    <property type="entry name" value="YknX-like_C"/>
</dbReference>
<dbReference type="InterPro" id="IPR006143">
    <property type="entry name" value="RND_pump_MFP"/>
</dbReference>
<dbReference type="GO" id="GO:0015562">
    <property type="term" value="F:efflux transmembrane transporter activity"/>
    <property type="evidence" value="ECO:0007669"/>
    <property type="project" value="TreeGrafter"/>
</dbReference>
<dbReference type="EMBL" id="CP043499">
    <property type="protein sequence ID" value="QFY63631.1"/>
    <property type="molecule type" value="Genomic_DNA"/>
</dbReference>
<proteinExistence type="inferred from homology"/>
<feature type="domain" description="YknX-like C-terminal permuted SH3-like" evidence="9">
    <location>
        <begin position="308"/>
        <end position="376"/>
    </location>
</feature>
<dbReference type="Gene3D" id="2.40.30.170">
    <property type="match status" value="1"/>
</dbReference>
<evidence type="ECO:0000256" key="4">
    <source>
        <dbReference type="ARBA" id="ARBA00022519"/>
    </source>
</evidence>
<dbReference type="GO" id="GO:0030313">
    <property type="term" value="C:cell envelope"/>
    <property type="evidence" value="ECO:0007669"/>
    <property type="project" value="UniProtKB-SubCell"/>
</dbReference>
<evidence type="ECO:0000313" key="11">
    <source>
        <dbReference type="Proteomes" id="UP000326881"/>
    </source>
</evidence>
<dbReference type="InterPro" id="IPR058624">
    <property type="entry name" value="MdtA-like_HH"/>
</dbReference>
<geneLocation type="plasmid" evidence="10 11">
    <name>unnamed</name>
</geneLocation>
<dbReference type="RefSeq" id="WP_153273587.1">
    <property type="nucleotide sequence ID" value="NZ_CP043499.1"/>
</dbReference>
<dbReference type="Proteomes" id="UP000326881">
    <property type="component" value="Plasmid unnamed"/>
</dbReference>
<keyword evidence="5" id="KW-0472">Membrane</keyword>